<comment type="caution">
    <text evidence="1">The sequence shown here is derived from an EMBL/GenBank/DDBJ whole genome shotgun (WGS) entry which is preliminary data.</text>
</comment>
<evidence type="ECO:0000313" key="1">
    <source>
        <dbReference type="EMBL" id="MBC6470159.1"/>
    </source>
</evidence>
<gene>
    <name evidence="1" type="ORF">HKK74_32420</name>
</gene>
<name>A0ABR7M033_9ACTN</name>
<accession>A0ABR7M033</accession>
<dbReference type="Proteomes" id="UP000805614">
    <property type="component" value="Unassembled WGS sequence"/>
</dbReference>
<proteinExistence type="predicted"/>
<organism evidence="1 2">
    <name type="scientific">Actinomadura alba</name>
    <dbReference type="NCBI Taxonomy" id="406431"/>
    <lineage>
        <taxon>Bacteria</taxon>
        <taxon>Bacillati</taxon>
        <taxon>Actinomycetota</taxon>
        <taxon>Actinomycetes</taxon>
        <taxon>Streptosporangiales</taxon>
        <taxon>Thermomonosporaceae</taxon>
        <taxon>Actinomadura</taxon>
    </lineage>
</organism>
<dbReference type="RefSeq" id="WP_187247205.1">
    <property type="nucleotide sequence ID" value="NZ_BAAAOK010000009.1"/>
</dbReference>
<sequence length="158" mass="17815">MCGGRLPGDRKARALCQSHADAVFGPVDPPWRWLDAKTQREIVDEWLRGLTIIAHPDGRTPEELLAEIAEVNQMTVDHISIVSPLLPGEARTLTETTRANSRLRSRETKVHAFVTLLLVDWLAEETGQTRSDVLHRLALRLDAWLSEHDRPDAEDKAE</sequence>
<dbReference type="EMBL" id="JABVEC010000037">
    <property type="protein sequence ID" value="MBC6470159.1"/>
    <property type="molecule type" value="Genomic_DNA"/>
</dbReference>
<reference evidence="1 2" key="1">
    <citation type="submission" date="2020-06" db="EMBL/GenBank/DDBJ databases">
        <title>Actinomadura xiongansis sp. nov., isolated from soil of Baiyangdian.</title>
        <authorList>
            <person name="Zhang X."/>
        </authorList>
    </citation>
    <scope>NUCLEOTIDE SEQUENCE [LARGE SCALE GENOMIC DNA]</scope>
    <source>
        <strain evidence="1 2">HBUM206468</strain>
    </source>
</reference>
<keyword evidence="2" id="KW-1185">Reference proteome</keyword>
<protein>
    <submittedName>
        <fullName evidence="1">Uncharacterized protein</fullName>
    </submittedName>
</protein>
<evidence type="ECO:0000313" key="2">
    <source>
        <dbReference type="Proteomes" id="UP000805614"/>
    </source>
</evidence>